<proteinExistence type="predicted"/>
<name>A0A7E5A085_PANRE</name>
<evidence type="ECO:0000313" key="1">
    <source>
        <dbReference type="Proteomes" id="UP000492821"/>
    </source>
</evidence>
<protein>
    <submittedName>
        <fullName evidence="2">ZP domain-containing protein</fullName>
    </submittedName>
</protein>
<dbReference type="AlphaFoldDB" id="A0A7E5A085"/>
<reference evidence="2" key="2">
    <citation type="submission" date="2020-10" db="UniProtKB">
        <authorList>
            <consortium name="WormBaseParasite"/>
        </authorList>
    </citation>
    <scope>IDENTIFICATION</scope>
</reference>
<keyword evidence="1" id="KW-1185">Reference proteome</keyword>
<dbReference type="WBParaSite" id="Pan_g6788.t1">
    <property type="protein sequence ID" value="Pan_g6788.t1"/>
    <property type="gene ID" value="Pan_g6788"/>
</dbReference>
<reference evidence="1" key="1">
    <citation type="journal article" date="2013" name="Genetics">
        <title>The draft genome and transcriptome of Panagrellus redivivus are shaped by the harsh demands of a free-living lifestyle.</title>
        <authorList>
            <person name="Srinivasan J."/>
            <person name="Dillman A.R."/>
            <person name="Macchietto M.G."/>
            <person name="Heikkinen L."/>
            <person name="Lakso M."/>
            <person name="Fracchia K.M."/>
            <person name="Antoshechkin I."/>
            <person name="Mortazavi A."/>
            <person name="Wong G."/>
            <person name="Sternberg P.W."/>
        </authorList>
    </citation>
    <scope>NUCLEOTIDE SEQUENCE [LARGE SCALE GENOMIC DNA]</scope>
    <source>
        <strain evidence="1">MT8872</strain>
    </source>
</reference>
<dbReference type="Proteomes" id="UP000492821">
    <property type="component" value="Unassembled WGS sequence"/>
</dbReference>
<evidence type="ECO:0000313" key="2">
    <source>
        <dbReference type="WBParaSite" id="Pan_g6788.t1"/>
    </source>
</evidence>
<organism evidence="1 2">
    <name type="scientific">Panagrellus redivivus</name>
    <name type="common">Microworm</name>
    <dbReference type="NCBI Taxonomy" id="6233"/>
    <lineage>
        <taxon>Eukaryota</taxon>
        <taxon>Metazoa</taxon>
        <taxon>Ecdysozoa</taxon>
        <taxon>Nematoda</taxon>
        <taxon>Chromadorea</taxon>
        <taxon>Rhabditida</taxon>
        <taxon>Tylenchina</taxon>
        <taxon>Panagrolaimomorpha</taxon>
        <taxon>Panagrolaimoidea</taxon>
        <taxon>Panagrolaimidae</taxon>
        <taxon>Panagrellus</taxon>
    </lineage>
</organism>
<accession>A0A7E5A085</accession>
<sequence length="79" mass="8538">MAILNPRHADDATSNVPPAIVHPISDFPAIFHRSMVLGSRCHIQCSFQIATPGCGSSTVCRLRTVYRSVAVRTACNLSN</sequence>